<evidence type="ECO:0000256" key="3">
    <source>
        <dbReference type="SAM" id="SignalP"/>
    </source>
</evidence>
<dbReference type="SMART" id="SM00456">
    <property type="entry name" value="WW"/>
    <property type="match status" value="1"/>
</dbReference>
<name>F0Y518_AURAN</name>
<feature type="compositionally biased region" description="Low complexity" evidence="1">
    <location>
        <begin position="341"/>
        <end position="375"/>
    </location>
</feature>
<dbReference type="Gene3D" id="3.40.50.1820">
    <property type="entry name" value="alpha/beta hydrolase"/>
    <property type="match status" value="1"/>
</dbReference>
<accession>F0Y518</accession>
<evidence type="ECO:0000313" key="6">
    <source>
        <dbReference type="Proteomes" id="UP000002729"/>
    </source>
</evidence>
<dbReference type="GeneID" id="20224133"/>
<dbReference type="PROSITE" id="PS01159">
    <property type="entry name" value="WW_DOMAIN_1"/>
    <property type="match status" value="1"/>
</dbReference>
<proteinExistence type="predicted"/>
<evidence type="ECO:0000313" key="5">
    <source>
        <dbReference type="EMBL" id="EGB09414.1"/>
    </source>
</evidence>
<feature type="region of interest" description="Disordered" evidence="1">
    <location>
        <begin position="35"/>
        <end position="56"/>
    </location>
</feature>
<dbReference type="OrthoDB" id="5862at2759"/>
<protein>
    <recommendedName>
        <fullName evidence="4">WW domain-containing protein</fullName>
    </recommendedName>
</protein>
<feature type="compositionally biased region" description="Basic and acidic residues" evidence="1">
    <location>
        <begin position="219"/>
        <end position="231"/>
    </location>
</feature>
<dbReference type="PROSITE" id="PS50020">
    <property type="entry name" value="WW_DOMAIN_2"/>
    <property type="match status" value="1"/>
</dbReference>
<keyword evidence="3" id="KW-0732">Signal</keyword>
<dbReference type="Proteomes" id="UP000002729">
    <property type="component" value="Unassembled WGS sequence"/>
</dbReference>
<feature type="signal peptide" evidence="3">
    <location>
        <begin position="1"/>
        <end position="18"/>
    </location>
</feature>
<evidence type="ECO:0000256" key="2">
    <source>
        <dbReference type="SAM" id="Phobius"/>
    </source>
</evidence>
<feature type="domain" description="WW" evidence="4">
    <location>
        <begin position="307"/>
        <end position="341"/>
    </location>
</feature>
<dbReference type="InterPro" id="IPR029058">
    <property type="entry name" value="AB_hydrolase_fold"/>
</dbReference>
<dbReference type="CDD" id="cd00201">
    <property type="entry name" value="WW"/>
    <property type="match status" value="1"/>
</dbReference>
<dbReference type="PANTHER" id="PTHR34575">
    <property type="entry name" value="PROTEIN PAM68, CHLOROPLASTIC"/>
    <property type="match status" value="1"/>
</dbReference>
<feature type="transmembrane region" description="Helical" evidence="2">
    <location>
        <begin position="125"/>
        <end position="149"/>
    </location>
</feature>
<feature type="chain" id="PRO_5003262703" description="WW domain-containing protein" evidence="3">
    <location>
        <begin position="19"/>
        <end position="758"/>
    </location>
</feature>
<dbReference type="eggNOG" id="ENOG502RXKE">
    <property type="taxonomic scope" value="Eukaryota"/>
</dbReference>
<feature type="region of interest" description="Disordered" evidence="1">
    <location>
        <begin position="341"/>
        <end position="387"/>
    </location>
</feature>
<reference evidence="5 6" key="1">
    <citation type="journal article" date="2011" name="Proc. Natl. Acad. Sci. U.S.A.">
        <title>Niche of harmful alga Aureococcus anophagefferens revealed through ecogenomics.</title>
        <authorList>
            <person name="Gobler C.J."/>
            <person name="Berry D.L."/>
            <person name="Dyhrman S.T."/>
            <person name="Wilhelm S.W."/>
            <person name="Salamov A."/>
            <person name="Lobanov A.V."/>
            <person name="Zhang Y."/>
            <person name="Collier J.L."/>
            <person name="Wurch L.L."/>
            <person name="Kustka A.B."/>
            <person name="Dill B.D."/>
            <person name="Shah M."/>
            <person name="VerBerkmoes N.C."/>
            <person name="Kuo A."/>
            <person name="Terry A."/>
            <person name="Pangilinan J."/>
            <person name="Lindquist E.A."/>
            <person name="Lucas S."/>
            <person name="Paulsen I.T."/>
            <person name="Hattenrath-Lehmann T.K."/>
            <person name="Talmage S.C."/>
            <person name="Walker E.A."/>
            <person name="Koch F."/>
            <person name="Burson A.M."/>
            <person name="Marcoval M.A."/>
            <person name="Tang Y.Z."/>
            <person name="Lecleir G.R."/>
            <person name="Coyne K.J."/>
            <person name="Berg G.M."/>
            <person name="Bertrand E.M."/>
            <person name="Saito M.A."/>
            <person name="Gladyshev V.N."/>
            <person name="Grigoriev I.V."/>
        </authorList>
    </citation>
    <scope>NUCLEOTIDE SEQUENCE [LARGE SCALE GENOMIC DNA]</scope>
    <source>
        <strain evidence="6">CCMP 1984</strain>
    </source>
</reference>
<dbReference type="Pfam" id="PF11947">
    <property type="entry name" value="DUF3464"/>
    <property type="match status" value="1"/>
</dbReference>
<dbReference type="AlphaFoldDB" id="F0Y518"/>
<dbReference type="InterPro" id="IPR021855">
    <property type="entry name" value="PAM68-like"/>
</dbReference>
<dbReference type="EMBL" id="GL833125">
    <property type="protein sequence ID" value="EGB09414.1"/>
    <property type="molecule type" value="Genomic_DNA"/>
</dbReference>
<dbReference type="SUPFAM" id="SSF53474">
    <property type="entry name" value="alpha/beta-Hydrolases"/>
    <property type="match status" value="1"/>
</dbReference>
<keyword evidence="2" id="KW-1133">Transmembrane helix</keyword>
<keyword evidence="2" id="KW-0812">Transmembrane</keyword>
<gene>
    <name evidence="5" type="ORF">AURANDRAFT_63000</name>
</gene>
<sequence>MARSIVVLASLLAAATTALAPARRPSIRQTVRVAADRGFGAPSKKKKPKKKDAPPQLSFAEDAAGAGADFEASGNSELLAQLLAKEEDRAAEVSAQVEDLRERDAYVREAGVEAARVPDAVANRMVLRMALFGGLPAFGGVGLFVWFYFAATRDDNVFQPTAVATATTVPWVIGLLGIGYGALSASWDEEEDGSALGFKEIKLNVGRLLDGVSRSAKDAQLREKVDRDEKRRRPPPTMASLVDAPWDNAKTSASNDDDLFERIGAMSIKDLKKFLGERNVTPDASIVEKRELRNLAYQSAGVGPPAKPLPAGWAKFVDPSDGTPYYHCRATGETSWDFPEAPAAAAPAAAAEAPADAEAPAAAAPEVAPEAAAAEDAPEEEAKPDEVDWKTLSIKELKLVLHANGLSTKGFAEKNDFVKLATDNAGWIQPHLAYQPATTRAPAPAAAPAAAPGGAAVAAPEVVLGPAFDEGKARRADLDGIIEKPVGGEDIADGGWQIDVFGTKRGRCLDDPSCIRFTPRNMRVNNCGMGSAAVTCMRCGRDNLRHQDLGKWEEGEPHMVNERGEGGEHRGLAPSLLAAGAAPPSLAENFAVVAPYSAGRLSLYGDPRSKMLAFVDWVLSDAGRAAGCPDADPSRVFLFGFSDGATEAVELLTTKRFAGGVVCSYGFTGTLPAAAVSRLADVPVWAFHSADDAIFDVANSDRLVASLRRGGARDVVRYTRYDSDPENVAGSARGHTCGISASKLPEVYDWMLQIHAPG</sequence>
<dbReference type="PANTHER" id="PTHR34575:SF1">
    <property type="entry name" value="PROTEIN PAM68, CHLOROPLASTIC"/>
    <property type="match status" value="1"/>
</dbReference>
<feature type="region of interest" description="Disordered" evidence="1">
    <location>
        <begin position="219"/>
        <end position="254"/>
    </location>
</feature>
<organism evidence="6">
    <name type="scientific">Aureococcus anophagefferens</name>
    <name type="common">Harmful bloom alga</name>
    <dbReference type="NCBI Taxonomy" id="44056"/>
    <lineage>
        <taxon>Eukaryota</taxon>
        <taxon>Sar</taxon>
        <taxon>Stramenopiles</taxon>
        <taxon>Ochrophyta</taxon>
        <taxon>Pelagophyceae</taxon>
        <taxon>Pelagomonadales</taxon>
        <taxon>Pelagomonadaceae</taxon>
        <taxon>Aureococcus</taxon>
    </lineage>
</organism>
<dbReference type="Gene3D" id="2.20.70.10">
    <property type="match status" value="1"/>
</dbReference>
<evidence type="ECO:0000256" key="1">
    <source>
        <dbReference type="SAM" id="MobiDB-lite"/>
    </source>
</evidence>
<dbReference type="InterPro" id="IPR001202">
    <property type="entry name" value="WW_dom"/>
</dbReference>
<dbReference type="KEGG" id="aaf:AURANDRAFT_63000"/>
<dbReference type="InterPro" id="IPR036020">
    <property type="entry name" value="WW_dom_sf"/>
</dbReference>
<dbReference type="InParanoid" id="F0Y518"/>
<evidence type="ECO:0000259" key="4">
    <source>
        <dbReference type="PROSITE" id="PS50020"/>
    </source>
</evidence>
<dbReference type="InterPro" id="IPR036361">
    <property type="entry name" value="SAP_dom_sf"/>
</dbReference>
<keyword evidence="6" id="KW-1185">Reference proteome</keyword>
<dbReference type="Pfam" id="PF00397">
    <property type="entry name" value="WW"/>
    <property type="match status" value="1"/>
</dbReference>
<dbReference type="Gene3D" id="1.10.720.30">
    <property type="entry name" value="SAP domain"/>
    <property type="match status" value="1"/>
</dbReference>
<dbReference type="RefSeq" id="XP_009035485.1">
    <property type="nucleotide sequence ID" value="XM_009037237.1"/>
</dbReference>
<keyword evidence="2" id="KW-0472">Membrane</keyword>
<dbReference type="SUPFAM" id="SSF51045">
    <property type="entry name" value="WW domain"/>
    <property type="match status" value="1"/>
</dbReference>